<organism evidence="2 3">
    <name type="scientific">Dryococelus australis</name>
    <dbReference type="NCBI Taxonomy" id="614101"/>
    <lineage>
        <taxon>Eukaryota</taxon>
        <taxon>Metazoa</taxon>
        <taxon>Ecdysozoa</taxon>
        <taxon>Arthropoda</taxon>
        <taxon>Hexapoda</taxon>
        <taxon>Insecta</taxon>
        <taxon>Pterygota</taxon>
        <taxon>Neoptera</taxon>
        <taxon>Polyneoptera</taxon>
        <taxon>Phasmatodea</taxon>
        <taxon>Verophasmatodea</taxon>
        <taxon>Anareolatae</taxon>
        <taxon>Phasmatidae</taxon>
        <taxon>Eurycanthinae</taxon>
        <taxon>Dryococelus</taxon>
    </lineage>
</organism>
<comment type="caution">
    <text evidence="2">The sequence shown here is derived from an EMBL/GenBank/DDBJ whole genome shotgun (WGS) entry which is preliminary data.</text>
</comment>
<sequence length="147" mass="16041">MRVKRGEYVAQLECKSGVNERSPRKLADQRHSPARFPRTKIGSVPPPPRQESDPVRPDGSDGEAGNVGKFRHFRSPHTQLLRNPCETCLCSPVHVTLSHSPFLCSLSLRGVFRLLAARKVLEGCGEDEKEGGSRALGGAEGAGCRRV</sequence>
<accession>A0ABQ9IKK8</accession>
<evidence type="ECO:0000256" key="1">
    <source>
        <dbReference type="SAM" id="MobiDB-lite"/>
    </source>
</evidence>
<proteinExistence type="predicted"/>
<evidence type="ECO:0000313" key="2">
    <source>
        <dbReference type="EMBL" id="KAJ8896841.1"/>
    </source>
</evidence>
<gene>
    <name evidence="2" type="ORF">PR048_002187</name>
</gene>
<feature type="compositionally biased region" description="Basic and acidic residues" evidence="1">
    <location>
        <begin position="21"/>
        <end position="31"/>
    </location>
</feature>
<dbReference type="Proteomes" id="UP001159363">
    <property type="component" value="Chromosome 1"/>
</dbReference>
<name>A0ABQ9IKK8_9NEOP</name>
<dbReference type="EMBL" id="JARBHB010000001">
    <property type="protein sequence ID" value="KAJ8896841.1"/>
    <property type="molecule type" value="Genomic_DNA"/>
</dbReference>
<feature type="region of interest" description="Disordered" evidence="1">
    <location>
        <begin position="126"/>
        <end position="147"/>
    </location>
</feature>
<evidence type="ECO:0000313" key="3">
    <source>
        <dbReference type="Proteomes" id="UP001159363"/>
    </source>
</evidence>
<feature type="region of interest" description="Disordered" evidence="1">
    <location>
        <begin position="16"/>
        <end position="71"/>
    </location>
</feature>
<reference evidence="2 3" key="1">
    <citation type="submission" date="2023-02" db="EMBL/GenBank/DDBJ databases">
        <title>LHISI_Scaffold_Assembly.</title>
        <authorList>
            <person name="Stuart O.P."/>
            <person name="Cleave R."/>
            <person name="Magrath M.J.L."/>
            <person name="Mikheyev A.S."/>
        </authorList>
    </citation>
    <scope>NUCLEOTIDE SEQUENCE [LARGE SCALE GENOMIC DNA]</scope>
    <source>
        <strain evidence="2">Daus_M_001</strain>
        <tissue evidence="2">Leg muscle</tissue>
    </source>
</reference>
<feature type="compositionally biased region" description="Basic and acidic residues" evidence="1">
    <location>
        <begin position="50"/>
        <end position="59"/>
    </location>
</feature>
<keyword evidence="3" id="KW-1185">Reference proteome</keyword>
<protein>
    <submittedName>
        <fullName evidence="2">Uncharacterized protein</fullName>
    </submittedName>
</protein>